<keyword evidence="2" id="KW-1185">Reference proteome</keyword>
<proteinExistence type="predicted"/>
<sequence length="92" mass="10793">MKKKMKDQRKRKPKRREESIVYSEETAQKSGKKNERKRIKNRRRKGERIEDELTSSIAPSKERINQQHLRLNLSIAPSKCSSDSLGSISGRR</sequence>
<evidence type="ECO:0000313" key="2">
    <source>
        <dbReference type="Proteomes" id="UP001060215"/>
    </source>
</evidence>
<dbReference type="Proteomes" id="UP001060215">
    <property type="component" value="Chromosome 7"/>
</dbReference>
<comment type="caution">
    <text evidence="1">The sequence shown here is derived from an EMBL/GenBank/DDBJ whole genome shotgun (WGS) entry which is preliminary data.</text>
</comment>
<reference evidence="1 2" key="1">
    <citation type="journal article" date="2022" name="Plant J.">
        <title>Chromosome-level genome of Camellia lanceoleosa provides a valuable resource for understanding genome evolution and self-incompatibility.</title>
        <authorList>
            <person name="Gong W."/>
            <person name="Xiao S."/>
            <person name="Wang L."/>
            <person name="Liao Z."/>
            <person name="Chang Y."/>
            <person name="Mo W."/>
            <person name="Hu G."/>
            <person name="Li W."/>
            <person name="Zhao G."/>
            <person name="Zhu H."/>
            <person name="Hu X."/>
            <person name="Ji K."/>
            <person name="Xiang X."/>
            <person name="Song Q."/>
            <person name="Yuan D."/>
            <person name="Jin S."/>
            <person name="Zhang L."/>
        </authorList>
    </citation>
    <scope>NUCLEOTIDE SEQUENCE [LARGE SCALE GENOMIC DNA]</scope>
    <source>
        <strain evidence="1">SQ_2022a</strain>
    </source>
</reference>
<gene>
    <name evidence="1" type="ORF">LOK49_LG07G00186</name>
</gene>
<evidence type="ECO:0000313" key="1">
    <source>
        <dbReference type="EMBL" id="KAI8007145.1"/>
    </source>
</evidence>
<protein>
    <submittedName>
        <fullName evidence="1">Uncharacterized protein</fullName>
    </submittedName>
</protein>
<name>A0ACC0H1Z4_9ERIC</name>
<organism evidence="1 2">
    <name type="scientific">Camellia lanceoleosa</name>
    <dbReference type="NCBI Taxonomy" id="1840588"/>
    <lineage>
        <taxon>Eukaryota</taxon>
        <taxon>Viridiplantae</taxon>
        <taxon>Streptophyta</taxon>
        <taxon>Embryophyta</taxon>
        <taxon>Tracheophyta</taxon>
        <taxon>Spermatophyta</taxon>
        <taxon>Magnoliopsida</taxon>
        <taxon>eudicotyledons</taxon>
        <taxon>Gunneridae</taxon>
        <taxon>Pentapetalae</taxon>
        <taxon>asterids</taxon>
        <taxon>Ericales</taxon>
        <taxon>Theaceae</taxon>
        <taxon>Camellia</taxon>
    </lineage>
</organism>
<dbReference type="EMBL" id="CM045764">
    <property type="protein sequence ID" value="KAI8007145.1"/>
    <property type="molecule type" value="Genomic_DNA"/>
</dbReference>
<accession>A0ACC0H1Z4</accession>